<accession>A0A1V8TAZ3</accession>
<dbReference type="OrthoDB" id="9451547at2759"/>
<feature type="chain" id="PRO_5012822459" evidence="2">
    <location>
        <begin position="20"/>
        <end position="175"/>
    </location>
</feature>
<evidence type="ECO:0000256" key="2">
    <source>
        <dbReference type="SAM" id="SignalP"/>
    </source>
</evidence>
<evidence type="ECO:0000313" key="4">
    <source>
        <dbReference type="Proteomes" id="UP000192596"/>
    </source>
</evidence>
<reference evidence="4" key="1">
    <citation type="submission" date="2017-03" db="EMBL/GenBank/DDBJ databases">
        <title>Genomes of endolithic fungi from Antarctica.</title>
        <authorList>
            <person name="Coleine C."/>
            <person name="Masonjones S."/>
            <person name="Stajich J.E."/>
        </authorList>
    </citation>
    <scope>NUCLEOTIDE SEQUENCE [LARGE SCALE GENOMIC DNA]</scope>
    <source>
        <strain evidence="4">CCFEE 5527</strain>
    </source>
</reference>
<protein>
    <submittedName>
        <fullName evidence="3">Uncharacterized protein</fullName>
    </submittedName>
</protein>
<keyword evidence="2" id="KW-0732">Signal</keyword>
<feature type="region of interest" description="Disordered" evidence="1">
    <location>
        <begin position="64"/>
        <end position="84"/>
    </location>
</feature>
<dbReference type="STRING" id="1507870.A0A1V8TAZ3"/>
<dbReference type="InParanoid" id="A0A1V8TAZ3"/>
<organism evidence="3 4">
    <name type="scientific">Cryoendolithus antarcticus</name>
    <dbReference type="NCBI Taxonomy" id="1507870"/>
    <lineage>
        <taxon>Eukaryota</taxon>
        <taxon>Fungi</taxon>
        <taxon>Dikarya</taxon>
        <taxon>Ascomycota</taxon>
        <taxon>Pezizomycotina</taxon>
        <taxon>Dothideomycetes</taxon>
        <taxon>Dothideomycetidae</taxon>
        <taxon>Cladosporiales</taxon>
        <taxon>Cladosporiaceae</taxon>
        <taxon>Cryoendolithus</taxon>
    </lineage>
</organism>
<comment type="caution">
    <text evidence="3">The sequence shown here is derived from an EMBL/GenBank/DDBJ whole genome shotgun (WGS) entry which is preliminary data.</text>
</comment>
<sequence>MTKLRWMLVTLVIPEYILGKSYSDRCSSRIHTKGLAQEDGVEWSVAHTFLANIGGFAFKFEEAQTTPSHSRRTGEQQSTLTAHSQDVSGQYISSSFGHGSNRLSGAYGPEAVESGHTIAANSTRALSDDPINRPTAPPSVSEVDVQTGASGLAAKGSKYTVRSGVMRDGSTVPAI</sequence>
<dbReference type="Proteomes" id="UP000192596">
    <property type="component" value="Unassembled WGS sequence"/>
</dbReference>
<name>A0A1V8TAZ3_9PEZI</name>
<keyword evidence="4" id="KW-1185">Reference proteome</keyword>
<evidence type="ECO:0000256" key="1">
    <source>
        <dbReference type="SAM" id="MobiDB-lite"/>
    </source>
</evidence>
<feature type="compositionally biased region" description="Polar residues" evidence="1">
    <location>
        <begin position="75"/>
        <end position="84"/>
    </location>
</feature>
<gene>
    <name evidence="3" type="ORF">B0A48_06314</name>
</gene>
<dbReference type="EMBL" id="NAJO01000012">
    <property type="protein sequence ID" value="OQO08444.1"/>
    <property type="molecule type" value="Genomic_DNA"/>
</dbReference>
<evidence type="ECO:0000313" key="3">
    <source>
        <dbReference type="EMBL" id="OQO08444.1"/>
    </source>
</evidence>
<dbReference type="AlphaFoldDB" id="A0A1V8TAZ3"/>
<feature type="region of interest" description="Disordered" evidence="1">
    <location>
        <begin position="123"/>
        <end position="145"/>
    </location>
</feature>
<proteinExistence type="predicted"/>
<feature type="signal peptide" evidence="2">
    <location>
        <begin position="1"/>
        <end position="19"/>
    </location>
</feature>